<dbReference type="SUPFAM" id="SSF54373">
    <property type="entry name" value="FAD-linked reductases, C-terminal domain"/>
    <property type="match status" value="1"/>
</dbReference>
<evidence type="ECO:0000256" key="1">
    <source>
        <dbReference type="ARBA" id="ARBA00023002"/>
    </source>
</evidence>
<dbReference type="GO" id="GO:0016491">
    <property type="term" value="F:oxidoreductase activity"/>
    <property type="evidence" value="ECO:0007669"/>
    <property type="project" value="UniProtKB-KW"/>
</dbReference>
<evidence type="ECO:0000259" key="2">
    <source>
        <dbReference type="Pfam" id="PF01266"/>
    </source>
</evidence>
<dbReference type="PANTHER" id="PTHR13847">
    <property type="entry name" value="SARCOSINE DEHYDROGENASE-RELATED"/>
    <property type="match status" value="1"/>
</dbReference>
<sequence length="379" mass="40157">MSARHCDVIVIGGGLHGLSAALHVAREGRRVVVVEKHWVGRHASGATAAGVRTLNRDLGELDLSLEAMDMWHAMASLVGDDCGFHANGQICVAETPAALAKLEARVADLRARGYSHEELIGPDELRRLLPDLSPHCLGASIARRDGAADPHRALRAFRASAEQAGVTIIEHCGVTGLERQGQDWRVLTEAGPWTAPCVINAAGAWSARIAAMAGDEIPLATKSSMMMVSERLRPFIKPVVAIMGRSLSFKQSDQGTLVIGGGLQGIPDLDRETSTARMRVLAKGAHAATDLFPAVRNIRIVRVWAGLEAKTDDMLPVIGPSPNAPGVLHAFGFSGHGFELVPVVGAALADLALRGHTARAIGNLRAERLMSPPAKEHAS</sequence>
<dbReference type="RefSeq" id="WP_061071613.1">
    <property type="nucleotide sequence ID" value="NZ_CP014060.2"/>
</dbReference>
<proteinExistence type="predicted"/>
<dbReference type="Proteomes" id="UP000060602">
    <property type="component" value="Chromosome"/>
</dbReference>
<reference evidence="4" key="1">
    <citation type="submission" date="2015-12" db="EMBL/GenBank/DDBJ databases">
        <title>FDA dAtabase for Regulatory Grade micrObial Sequences (FDA-ARGOS): Supporting development and validation of Infectious Disease Dx tests.</title>
        <authorList>
            <person name="Case J."/>
            <person name="Tallon L."/>
            <person name="Sadzewicz L."/>
            <person name="Sengamalay N."/>
            <person name="Ott S."/>
            <person name="Godinez A."/>
            <person name="Nagaraj S."/>
            <person name="Nadendla S."/>
            <person name="Sichtig H."/>
        </authorList>
    </citation>
    <scope>NUCLEOTIDE SEQUENCE [LARGE SCALE GENOMIC DNA]</scope>
    <source>
        <strain evidence="4">FDAARGOS_147</strain>
    </source>
</reference>
<gene>
    <name evidence="3" type="ORF">AL504_07070</name>
</gene>
<evidence type="ECO:0000313" key="3">
    <source>
        <dbReference type="EMBL" id="AMG35815.1"/>
    </source>
</evidence>
<dbReference type="PANTHER" id="PTHR13847:SF287">
    <property type="entry name" value="FAD-DEPENDENT OXIDOREDUCTASE DOMAIN-CONTAINING PROTEIN 1"/>
    <property type="match status" value="1"/>
</dbReference>
<dbReference type="PRINTS" id="PR00411">
    <property type="entry name" value="PNDRDTASEI"/>
</dbReference>
<organism evidence="3 4">
    <name type="scientific">Alcaligenes xylosoxydans xylosoxydans</name>
    <name type="common">Achromobacter xylosoxidans</name>
    <dbReference type="NCBI Taxonomy" id="85698"/>
    <lineage>
        <taxon>Bacteria</taxon>
        <taxon>Pseudomonadati</taxon>
        <taxon>Pseudomonadota</taxon>
        <taxon>Betaproteobacteria</taxon>
        <taxon>Burkholderiales</taxon>
        <taxon>Alcaligenaceae</taxon>
        <taxon>Achromobacter</taxon>
    </lineage>
</organism>
<dbReference type="InterPro" id="IPR006076">
    <property type="entry name" value="FAD-dep_OxRdtase"/>
</dbReference>
<feature type="domain" description="FAD dependent oxidoreductase" evidence="2">
    <location>
        <begin position="7"/>
        <end position="351"/>
    </location>
</feature>
<dbReference type="SUPFAM" id="SSF51905">
    <property type="entry name" value="FAD/NAD(P)-binding domain"/>
    <property type="match status" value="1"/>
</dbReference>
<dbReference type="PRINTS" id="PR00368">
    <property type="entry name" value="FADPNR"/>
</dbReference>
<protein>
    <submittedName>
        <fullName evidence="3">FAD-binding oxidoreductase</fullName>
    </submittedName>
</protein>
<dbReference type="InterPro" id="IPR036188">
    <property type="entry name" value="FAD/NAD-bd_sf"/>
</dbReference>
<dbReference type="Gene3D" id="3.50.50.60">
    <property type="entry name" value="FAD/NAD(P)-binding domain"/>
    <property type="match status" value="1"/>
</dbReference>
<dbReference type="Gene3D" id="3.30.9.10">
    <property type="entry name" value="D-Amino Acid Oxidase, subunit A, domain 2"/>
    <property type="match status" value="1"/>
</dbReference>
<dbReference type="AlphaFoldDB" id="A0A0X8NWV9"/>
<dbReference type="Pfam" id="PF01266">
    <property type="entry name" value="DAO"/>
    <property type="match status" value="1"/>
</dbReference>
<evidence type="ECO:0000313" key="4">
    <source>
        <dbReference type="Proteomes" id="UP000060602"/>
    </source>
</evidence>
<name>A0A0X8NWV9_ALCXX</name>
<dbReference type="EMBL" id="CP014060">
    <property type="protein sequence ID" value="AMG35815.1"/>
    <property type="molecule type" value="Genomic_DNA"/>
</dbReference>
<keyword evidence="1" id="KW-0560">Oxidoreductase</keyword>
<accession>A0A0X8NWV9</accession>
<dbReference type="GO" id="GO:0005737">
    <property type="term" value="C:cytoplasm"/>
    <property type="evidence" value="ECO:0007669"/>
    <property type="project" value="TreeGrafter"/>
</dbReference>